<reference evidence="3 4" key="1">
    <citation type="submission" date="2024-09" db="EMBL/GenBank/DDBJ databases">
        <authorList>
            <person name="Sun Q."/>
            <person name="Mori K."/>
        </authorList>
    </citation>
    <scope>NUCLEOTIDE SEQUENCE [LARGE SCALE GENOMIC DNA]</scope>
    <source>
        <strain evidence="3 4">JCM 3143</strain>
    </source>
</reference>
<keyword evidence="4" id="KW-1185">Reference proteome</keyword>
<comment type="caution">
    <text evidence="3">The sequence shown here is derived from an EMBL/GenBank/DDBJ whole genome shotgun (WGS) entry which is preliminary data.</text>
</comment>
<protein>
    <submittedName>
        <fullName evidence="3">MerR family transcriptional regulator</fullName>
    </submittedName>
</protein>
<dbReference type="EMBL" id="JBHMBW010000104">
    <property type="protein sequence ID" value="MFB9631504.1"/>
    <property type="molecule type" value="Genomic_DNA"/>
</dbReference>
<gene>
    <name evidence="3" type="ORF">ACFFSA_51320</name>
</gene>
<dbReference type="Gene3D" id="1.10.1660.10">
    <property type="match status" value="1"/>
</dbReference>
<dbReference type="PANTHER" id="PTHR30204:SF90">
    <property type="entry name" value="HTH-TYPE TRANSCRIPTIONAL ACTIVATOR MTA"/>
    <property type="match status" value="1"/>
</dbReference>
<name>A0ABV5SIZ3_9ACTN</name>
<organism evidence="3 4">
    <name type="scientific">Nonomuraea helvata</name>
    <dbReference type="NCBI Taxonomy" id="37484"/>
    <lineage>
        <taxon>Bacteria</taxon>
        <taxon>Bacillati</taxon>
        <taxon>Actinomycetota</taxon>
        <taxon>Actinomycetes</taxon>
        <taxon>Streptosporangiales</taxon>
        <taxon>Streptosporangiaceae</taxon>
        <taxon>Nonomuraea</taxon>
    </lineage>
</organism>
<evidence type="ECO:0000256" key="1">
    <source>
        <dbReference type="ARBA" id="ARBA00023125"/>
    </source>
</evidence>
<sequence length="264" mass="29850">MTADKRRWTIGELAKATGVTVRTLYHYDEIGLVRAGERTASGHRRYTEADLRRLYRVRALRGLGLSLDEVAEVLSGSEDDLTTLRGLLDAQLIEIETQAARLTQLKEQVSGLLWLLDKSVMPDPEQFMATLEMVSVYETYFAQDLRDHLARRRVELGEERLEGIRAEWLDLLREIRGHMLAGTPVDDPRVQAVSLRWEAMAAPLRPGDEQVGRQLSTAGMALWRDAAPEISEGISRQIDWLEPDELPAVIDYLQRAMNARGTGE</sequence>
<evidence type="ECO:0000313" key="4">
    <source>
        <dbReference type="Proteomes" id="UP001589532"/>
    </source>
</evidence>
<dbReference type="InterPro" id="IPR000551">
    <property type="entry name" value="MerR-type_HTH_dom"/>
</dbReference>
<keyword evidence="1" id="KW-0238">DNA-binding</keyword>
<dbReference type="SUPFAM" id="SSF46955">
    <property type="entry name" value="Putative DNA-binding domain"/>
    <property type="match status" value="1"/>
</dbReference>
<dbReference type="SMART" id="SM00422">
    <property type="entry name" value="HTH_MERR"/>
    <property type="match status" value="1"/>
</dbReference>
<dbReference type="Proteomes" id="UP001589532">
    <property type="component" value="Unassembled WGS sequence"/>
</dbReference>
<dbReference type="InterPro" id="IPR047057">
    <property type="entry name" value="MerR_fam"/>
</dbReference>
<proteinExistence type="predicted"/>
<accession>A0ABV5SIZ3</accession>
<dbReference type="PRINTS" id="PR00040">
    <property type="entry name" value="HTHMERR"/>
</dbReference>
<feature type="domain" description="HTH merR-type" evidence="2">
    <location>
        <begin position="7"/>
        <end position="76"/>
    </location>
</feature>
<dbReference type="Pfam" id="PF13411">
    <property type="entry name" value="MerR_1"/>
    <property type="match status" value="1"/>
</dbReference>
<dbReference type="PANTHER" id="PTHR30204">
    <property type="entry name" value="REDOX-CYCLING DRUG-SENSING TRANSCRIPTIONAL ACTIVATOR SOXR"/>
    <property type="match status" value="1"/>
</dbReference>
<dbReference type="InterPro" id="IPR009061">
    <property type="entry name" value="DNA-bd_dom_put_sf"/>
</dbReference>
<dbReference type="RefSeq" id="WP_345000276.1">
    <property type="nucleotide sequence ID" value="NZ_BAAAXV010000009.1"/>
</dbReference>
<evidence type="ECO:0000313" key="3">
    <source>
        <dbReference type="EMBL" id="MFB9631504.1"/>
    </source>
</evidence>
<dbReference type="CDD" id="cd01106">
    <property type="entry name" value="HTH_TipAL-Mta"/>
    <property type="match status" value="1"/>
</dbReference>
<dbReference type="PROSITE" id="PS50937">
    <property type="entry name" value="HTH_MERR_2"/>
    <property type="match status" value="1"/>
</dbReference>
<evidence type="ECO:0000259" key="2">
    <source>
        <dbReference type="PROSITE" id="PS50937"/>
    </source>
</evidence>